<keyword evidence="1" id="KW-0175">Coiled coil</keyword>
<name>A0A545TX24_9PROT</name>
<evidence type="ECO:0000256" key="1">
    <source>
        <dbReference type="SAM" id="Coils"/>
    </source>
</evidence>
<feature type="coiled-coil region" evidence="1">
    <location>
        <begin position="1"/>
        <end position="65"/>
    </location>
</feature>
<dbReference type="Proteomes" id="UP000315252">
    <property type="component" value="Unassembled WGS sequence"/>
</dbReference>
<proteinExistence type="predicted"/>
<evidence type="ECO:0000313" key="2">
    <source>
        <dbReference type="EMBL" id="TQV81731.1"/>
    </source>
</evidence>
<protein>
    <submittedName>
        <fullName evidence="2">DUF4164 family protein</fullName>
    </submittedName>
</protein>
<dbReference type="AlphaFoldDB" id="A0A545TX24"/>
<gene>
    <name evidence="2" type="ORF">FKG95_05645</name>
</gene>
<evidence type="ECO:0000313" key="3">
    <source>
        <dbReference type="Proteomes" id="UP000315252"/>
    </source>
</evidence>
<dbReference type="RefSeq" id="WP_142895362.1">
    <property type="nucleotide sequence ID" value="NZ_ML660053.1"/>
</dbReference>
<dbReference type="InterPro" id="IPR025310">
    <property type="entry name" value="DUF4164"/>
</dbReference>
<comment type="caution">
    <text evidence="2">The sequence shown here is derived from an EMBL/GenBank/DDBJ whole genome shotgun (WGS) entry which is preliminary data.</text>
</comment>
<dbReference type="EMBL" id="VHSH01000002">
    <property type="protein sequence ID" value="TQV81731.1"/>
    <property type="molecule type" value="Genomic_DNA"/>
</dbReference>
<sequence>MTRLNEATERLKSALDRLDQAVESRAKARSNGEGASDDAELRAALAAAREENENLQNLAGEVSSRLDSTIARLKSVMEV</sequence>
<accession>A0A545TX24</accession>
<organism evidence="2 3">
    <name type="scientific">Denitrobaculum tricleocarpae</name>
    <dbReference type="NCBI Taxonomy" id="2591009"/>
    <lineage>
        <taxon>Bacteria</taxon>
        <taxon>Pseudomonadati</taxon>
        <taxon>Pseudomonadota</taxon>
        <taxon>Alphaproteobacteria</taxon>
        <taxon>Rhodospirillales</taxon>
        <taxon>Rhodospirillaceae</taxon>
        <taxon>Denitrobaculum</taxon>
    </lineage>
</organism>
<reference evidence="2 3" key="1">
    <citation type="submission" date="2019-06" db="EMBL/GenBank/DDBJ databases">
        <title>Whole genome sequence for Rhodospirillaceae sp. R148.</title>
        <authorList>
            <person name="Wang G."/>
        </authorList>
    </citation>
    <scope>NUCLEOTIDE SEQUENCE [LARGE SCALE GENOMIC DNA]</scope>
    <source>
        <strain evidence="2 3">R148</strain>
    </source>
</reference>
<keyword evidence="3" id="KW-1185">Reference proteome</keyword>
<dbReference type="Pfam" id="PF13747">
    <property type="entry name" value="DUF4164"/>
    <property type="match status" value="1"/>
</dbReference>